<keyword evidence="3" id="KW-1185">Reference proteome</keyword>
<dbReference type="STRING" id="1472378.AU381_00125"/>
<dbReference type="InterPro" id="IPR018312">
    <property type="entry name" value="Chromosome_initiator_DnaA_CS"/>
</dbReference>
<protein>
    <recommendedName>
        <fullName evidence="1">Chromosomal replication initiator DnaA C-terminal domain-containing protein</fullName>
    </recommendedName>
</protein>
<dbReference type="SMART" id="SM00760">
    <property type="entry name" value="Bac_DnaA_C"/>
    <property type="match status" value="1"/>
</dbReference>
<dbReference type="SUPFAM" id="SSF48295">
    <property type="entry name" value="TrpR-like"/>
    <property type="match status" value="1"/>
</dbReference>
<proteinExistence type="predicted"/>
<dbReference type="GO" id="GO:0006270">
    <property type="term" value="P:DNA replication initiation"/>
    <property type="evidence" value="ECO:0007669"/>
    <property type="project" value="InterPro"/>
</dbReference>
<dbReference type="GO" id="GO:0005886">
    <property type="term" value="C:plasma membrane"/>
    <property type="evidence" value="ECO:0007669"/>
    <property type="project" value="TreeGrafter"/>
</dbReference>
<dbReference type="Proteomes" id="UP000094025">
    <property type="component" value="Unassembled WGS sequence"/>
</dbReference>
<reference evidence="2 3" key="1">
    <citation type="journal article" date="2016" name="Int. J. Syst. Evol. Microbiol.">
        <title>Ensifer glycinis sp. nov., an novel rhizobial species associated with Glycine spp.</title>
        <authorList>
            <person name="Yan H."/>
            <person name="Yan J."/>
            <person name="Sui X.H."/>
            <person name="Wang E.T."/>
            <person name="Chen W.X."/>
            <person name="Zhang X.X."/>
            <person name="Chen W.F."/>
        </authorList>
    </citation>
    <scope>NUCLEOTIDE SEQUENCE [LARGE SCALE GENOMIC DNA]</scope>
    <source>
        <strain evidence="2 3">CCBAU 23380</strain>
    </source>
</reference>
<accession>A0A178XYH4</accession>
<dbReference type="GO" id="GO:0003688">
    <property type="term" value="F:DNA replication origin binding"/>
    <property type="evidence" value="ECO:0007669"/>
    <property type="project" value="InterPro"/>
</dbReference>
<evidence type="ECO:0000313" key="2">
    <source>
        <dbReference type="EMBL" id="OAP40369.1"/>
    </source>
</evidence>
<evidence type="ECO:0000313" key="3">
    <source>
        <dbReference type="Proteomes" id="UP000094025"/>
    </source>
</evidence>
<comment type="caution">
    <text evidence="2">The sequence shown here is derived from an EMBL/GenBank/DDBJ whole genome shotgun (WGS) entry which is preliminary data.</text>
</comment>
<dbReference type="OrthoDB" id="7776290at2"/>
<dbReference type="InterPro" id="IPR013159">
    <property type="entry name" value="DnaA_C"/>
</dbReference>
<dbReference type="EMBL" id="LPUX01000053">
    <property type="protein sequence ID" value="OAP40369.1"/>
    <property type="molecule type" value="Genomic_DNA"/>
</dbReference>
<dbReference type="Gene3D" id="1.10.1750.10">
    <property type="match status" value="1"/>
</dbReference>
<dbReference type="RefSeq" id="WP_064240686.1">
    <property type="nucleotide sequence ID" value="NZ_LPUX01000053.1"/>
</dbReference>
<feature type="domain" description="Chromosomal replication initiator DnaA C-terminal" evidence="1">
    <location>
        <begin position="90"/>
        <end position="150"/>
    </location>
</feature>
<dbReference type="PROSITE" id="PS01008">
    <property type="entry name" value="DNAA"/>
    <property type="match status" value="1"/>
</dbReference>
<dbReference type="GO" id="GO:0006275">
    <property type="term" value="P:regulation of DNA replication"/>
    <property type="evidence" value="ECO:0007669"/>
    <property type="project" value="InterPro"/>
</dbReference>
<organism evidence="2 3">
    <name type="scientific">Sinorhizobium glycinis</name>
    <dbReference type="NCBI Taxonomy" id="1472378"/>
    <lineage>
        <taxon>Bacteria</taxon>
        <taxon>Pseudomonadati</taxon>
        <taxon>Pseudomonadota</taxon>
        <taxon>Alphaproteobacteria</taxon>
        <taxon>Hyphomicrobiales</taxon>
        <taxon>Rhizobiaceae</taxon>
        <taxon>Sinorhizobium/Ensifer group</taxon>
        <taxon>Sinorhizobium</taxon>
    </lineage>
</organism>
<sequence>MIYQPLEAETFTSAADMTKAYAARRARLMGPAISEPRIRAVLPPTPQVTRAERPLWQREPVQFDSHLSAWREHKFKKVANRAKRHVQRRAESLGYSLGDIIGPSRVRTVTAARQLLMWEVWAYFGKSYPEIGRMFGGRDHTTVLHAVKKIEAQKAKAA</sequence>
<name>A0A178XYH4_9HYPH</name>
<dbReference type="GO" id="GO:0005524">
    <property type="term" value="F:ATP binding"/>
    <property type="evidence" value="ECO:0007669"/>
    <property type="project" value="InterPro"/>
</dbReference>
<gene>
    <name evidence="2" type="ORF">AU381_00125</name>
</gene>
<dbReference type="AlphaFoldDB" id="A0A178XYH4"/>
<dbReference type="Pfam" id="PF08299">
    <property type="entry name" value="Bac_DnaA_C"/>
    <property type="match status" value="1"/>
</dbReference>
<dbReference type="InterPro" id="IPR010921">
    <property type="entry name" value="Trp_repressor/repl_initiator"/>
</dbReference>
<dbReference type="PANTHER" id="PTHR30050:SF5">
    <property type="entry name" value="DNAA REGULATORY INACTIVATOR HDA"/>
    <property type="match status" value="1"/>
</dbReference>
<dbReference type="PANTHER" id="PTHR30050">
    <property type="entry name" value="CHROMOSOMAL REPLICATION INITIATOR PROTEIN DNAA"/>
    <property type="match status" value="1"/>
</dbReference>
<evidence type="ECO:0000259" key="1">
    <source>
        <dbReference type="SMART" id="SM00760"/>
    </source>
</evidence>
<dbReference type="CDD" id="cd06571">
    <property type="entry name" value="Bac_DnaA_C"/>
    <property type="match status" value="1"/>
</dbReference>